<feature type="chain" id="PRO_5037291421" description="DUF4309 domain-containing protein" evidence="1">
    <location>
        <begin position="31"/>
        <end position="229"/>
    </location>
</feature>
<comment type="caution">
    <text evidence="2">The sequence shown here is derived from an EMBL/GenBank/DDBJ whole genome shotgun (WGS) entry which is preliminary data.</text>
</comment>
<gene>
    <name evidence="2" type="ORF">KHB02_10440</name>
</gene>
<keyword evidence="1" id="KW-0732">Signal</keyword>
<evidence type="ECO:0008006" key="3">
    <source>
        <dbReference type="Google" id="ProtNLM"/>
    </source>
</evidence>
<name>A0A942Y7Z7_9BACI</name>
<reference evidence="2" key="1">
    <citation type="submission" date="2021-05" db="EMBL/GenBank/DDBJ databases">
        <title>Novel Bacillus species.</title>
        <authorList>
            <person name="Liu G."/>
        </authorList>
    </citation>
    <scope>NUCLEOTIDE SEQUENCE</scope>
    <source>
        <strain evidence="2">FJAT-50051</strain>
    </source>
</reference>
<organism evidence="2">
    <name type="scientific">Neobacillus citreus</name>
    <dbReference type="NCBI Taxonomy" id="2833578"/>
    <lineage>
        <taxon>Bacteria</taxon>
        <taxon>Bacillati</taxon>
        <taxon>Bacillota</taxon>
        <taxon>Bacilli</taxon>
        <taxon>Bacillales</taxon>
        <taxon>Bacillaceae</taxon>
        <taxon>Neobacillus</taxon>
    </lineage>
</organism>
<proteinExistence type="predicted"/>
<dbReference type="EMBL" id="JAGYPE010000002">
    <property type="protein sequence ID" value="MBS4181806.1"/>
    <property type="molecule type" value="Genomic_DNA"/>
</dbReference>
<dbReference type="AlphaFoldDB" id="A0A942Y7Z7"/>
<evidence type="ECO:0000256" key="1">
    <source>
        <dbReference type="SAM" id="SignalP"/>
    </source>
</evidence>
<accession>A0A942Y7Z7</accession>
<dbReference type="PROSITE" id="PS51257">
    <property type="entry name" value="PROKAR_LIPOPROTEIN"/>
    <property type="match status" value="1"/>
</dbReference>
<feature type="signal peptide" evidence="1">
    <location>
        <begin position="1"/>
        <end position="30"/>
    </location>
</feature>
<sequence length="229" mass="23714">MNSKHRHHVVTTSVGLALVAACLTGCTATAAPDPTATADPSTPVPTASAVATDAAAAPSSTPSTTSAYRVDDPSTWTITGDEVGPIALGGRTDAETDDLQAAYTLSDGECPAAPETQFWTNERNPGLIVTTRDGDVSGVAVGNFEPDAVTVNSPTTEAGAGVGTSVQELQTRYPDLSYLGTYGEERAAFSLWGIDDHGSHITFELGEDGVHVGMVWVSEQPQPPYEFCG</sequence>
<evidence type="ECO:0000313" key="2">
    <source>
        <dbReference type="EMBL" id="MBS4181806.1"/>
    </source>
</evidence>
<protein>
    <recommendedName>
        <fullName evidence="3">DUF4309 domain-containing protein</fullName>
    </recommendedName>
</protein>